<gene>
    <name evidence="2" type="ORF">SAMN05216251_12719</name>
</gene>
<protein>
    <submittedName>
        <fullName evidence="2">Uncharacterized protein</fullName>
    </submittedName>
</protein>
<evidence type="ECO:0000256" key="1">
    <source>
        <dbReference type="SAM" id="MobiDB-lite"/>
    </source>
</evidence>
<dbReference type="EMBL" id="FONG01000027">
    <property type="protein sequence ID" value="SFF74688.1"/>
    <property type="molecule type" value="Genomic_DNA"/>
</dbReference>
<reference evidence="2 3" key="1">
    <citation type="submission" date="2016-10" db="EMBL/GenBank/DDBJ databases">
        <authorList>
            <person name="de Groot N.N."/>
        </authorList>
    </citation>
    <scope>NUCLEOTIDE SEQUENCE [LARGE SCALE GENOMIC DNA]</scope>
    <source>
        <strain evidence="2 3">CGMCC 4.3510</strain>
    </source>
</reference>
<keyword evidence="3" id="KW-1185">Reference proteome</keyword>
<dbReference type="Proteomes" id="UP000199323">
    <property type="component" value="Unassembled WGS sequence"/>
</dbReference>
<feature type="region of interest" description="Disordered" evidence="1">
    <location>
        <begin position="1"/>
        <end position="34"/>
    </location>
</feature>
<organism evidence="2 3">
    <name type="scientific">Actinacidiphila alni</name>
    <dbReference type="NCBI Taxonomy" id="380248"/>
    <lineage>
        <taxon>Bacteria</taxon>
        <taxon>Bacillati</taxon>
        <taxon>Actinomycetota</taxon>
        <taxon>Actinomycetes</taxon>
        <taxon>Kitasatosporales</taxon>
        <taxon>Streptomycetaceae</taxon>
        <taxon>Actinacidiphila</taxon>
    </lineage>
</organism>
<sequence>MGKDSGLAHPLKNAGAFRPPQCREWGIAGTGGDL</sequence>
<name>A0A1I2L815_9ACTN</name>
<proteinExistence type="predicted"/>
<accession>A0A1I2L815</accession>
<evidence type="ECO:0000313" key="3">
    <source>
        <dbReference type="Proteomes" id="UP000199323"/>
    </source>
</evidence>
<evidence type="ECO:0000313" key="2">
    <source>
        <dbReference type="EMBL" id="SFF74688.1"/>
    </source>
</evidence>
<dbReference type="AlphaFoldDB" id="A0A1I2L815"/>